<gene>
    <name evidence="4" type="ORF">RDWZM_000003</name>
</gene>
<feature type="signal peptide" evidence="3">
    <location>
        <begin position="1"/>
        <end position="19"/>
    </location>
</feature>
<dbReference type="EMBL" id="JAPWDV010000001">
    <property type="protein sequence ID" value="KAJ6221458.1"/>
    <property type="molecule type" value="Genomic_DNA"/>
</dbReference>
<accession>A0A9Q0MA12</accession>
<keyword evidence="2" id="KW-1133">Transmembrane helix</keyword>
<keyword evidence="2" id="KW-0812">Transmembrane</keyword>
<feature type="compositionally biased region" description="Basic residues" evidence="1">
    <location>
        <begin position="360"/>
        <end position="374"/>
    </location>
</feature>
<evidence type="ECO:0000256" key="1">
    <source>
        <dbReference type="SAM" id="MobiDB-lite"/>
    </source>
</evidence>
<comment type="caution">
    <text evidence="4">The sequence shown here is derived from an EMBL/GenBank/DDBJ whole genome shotgun (WGS) entry which is preliminary data.</text>
</comment>
<evidence type="ECO:0000256" key="2">
    <source>
        <dbReference type="SAM" id="Phobius"/>
    </source>
</evidence>
<organism evidence="4 5">
    <name type="scientific">Blomia tropicalis</name>
    <name type="common">Mite</name>
    <dbReference type="NCBI Taxonomy" id="40697"/>
    <lineage>
        <taxon>Eukaryota</taxon>
        <taxon>Metazoa</taxon>
        <taxon>Ecdysozoa</taxon>
        <taxon>Arthropoda</taxon>
        <taxon>Chelicerata</taxon>
        <taxon>Arachnida</taxon>
        <taxon>Acari</taxon>
        <taxon>Acariformes</taxon>
        <taxon>Sarcoptiformes</taxon>
        <taxon>Astigmata</taxon>
        <taxon>Glycyphagoidea</taxon>
        <taxon>Echimyopodidae</taxon>
        <taxon>Blomia</taxon>
    </lineage>
</organism>
<evidence type="ECO:0000313" key="4">
    <source>
        <dbReference type="EMBL" id="KAJ6221458.1"/>
    </source>
</evidence>
<dbReference type="AlphaFoldDB" id="A0A9Q0MA12"/>
<name>A0A9Q0MA12_BLOTA</name>
<reference evidence="4" key="1">
    <citation type="submission" date="2022-12" db="EMBL/GenBank/DDBJ databases">
        <title>Genome assemblies of Blomia tropicalis.</title>
        <authorList>
            <person name="Cui Y."/>
        </authorList>
    </citation>
    <scope>NUCLEOTIDE SEQUENCE</scope>
    <source>
        <tissue evidence="4">Adult mites</tissue>
    </source>
</reference>
<sequence length="374" mass="42779">MKGYLIFVLTLASITYINSSPFHFFEVNDFLFATRNGFVWSVDLKNESINYMELTFTNKPFSLPKELVNFVTNSGLKFIFEATFDINCSLLFVVNQNRQYQSWKITSQPNHKQFKLESNFYCSPFPSNGKLNDIEEWNPMFEKNQSNFFILSHEDHTQLTILNQENAMNVDLTKWKHGKKFYVPQPHNMNITEDVVHSLLGNRYMIKHNLKTGQQDACILNSTIKLSSSLNQCMNESSHHVPLIIFGKNHIENNYYIDGTTQSLGKKQLITMLIIVIAVVVILVILYTLAATYICQDSGPEIPIAGIDAKYLGKIQSASSIKTINDEEFEQSVPQENVKPVPTVGKLSKVSKRVAEQLRKKGSHRKSSRKHLTP</sequence>
<protein>
    <submittedName>
        <fullName evidence="4">Uncharacterized protein</fullName>
    </submittedName>
</protein>
<feature type="region of interest" description="Disordered" evidence="1">
    <location>
        <begin position="355"/>
        <end position="374"/>
    </location>
</feature>
<keyword evidence="5" id="KW-1185">Reference proteome</keyword>
<keyword evidence="2" id="KW-0472">Membrane</keyword>
<dbReference type="Proteomes" id="UP001142055">
    <property type="component" value="Chromosome 1"/>
</dbReference>
<proteinExistence type="predicted"/>
<feature type="transmembrane region" description="Helical" evidence="2">
    <location>
        <begin position="269"/>
        <end position="290"/>
    </location>
</feature>
<evidence type="ECO:0000313" key="5">
    <source>
        <dbReference type="Proteomes" id="UP001142055"/>
    </source>
</evidence>
<evidence type="ECO:0000256" key="3">
    <source>
        <dbReference type="SAM" id="SignalP"/>
    </source>
</evidence>
<keyword evidence="3" id="KW-0732">Signal</keyword>
<feature type="chain" id="PRO_5040485221" evidence="3">
    <location>
        <begin position="20"/>
        <end position="374"/>
    </location>
</feature>